<dbReference type="Pfam" id="PF09939">
    <property type="entry name" value="DUF2171"/>
    <property type="match status" value="1"/>
</dbReference>
<gene>
    <name evidence="2" type="ORF">FPZ24_05595</name>
</gene>
<dbReference type="InterPro" id="IPR018684">
    <property type="entry name" value="DUF2171"/>
</dbReference>
<feature type="compositionally biased region" description="Basic and acidic residues" evidence="1">
    <location>
        <begin position="1"/>
        <end position="24"/>
    </location>
</feature>
<evidence type="ECO:0000313" key="3">
    <source>
        <dbReference type="Proteomes" id="UP000315673"/>
    </source>
</evidence>
<feature type="region of interest" description="Disordered" evidence="1">
    <location>
        <begin position="1"/>
        <end position="80"/>
    </location>
</feature>
<evidence type="ECO:0000313" key="2">
    <source>
        <dbReference type="EMBL" id="QDZ07014.1"/>
    </source>
</evidence>
<dbReference type="KEGG" id="spai:FPZ24_05595"/>
<feature type="region of interest" description="Disordered" evidence="1">
    <location>
        <begin position="279"/>
        <end position="314"/>
    </location>
</feature>
<dbReference type="EMBL" id="CP042306">
    <property type="protein sequence ID" value="QDZ07014.1"/>
    <property type="molecule type" value="Genomic_DNA"/>
</dbReference>
<sequence>MGYERYPRGRSQDDWNRDNDEAAARDYGTGSNPGYGRDDYGERGYYSRNRTQDFASRGGQYGSQYGNDYRTSASDRGYSDYNAIDYGSGYGGNREFQRDRDYGRGAGGGASSGGYHGNLGYMREAQGYDRQNRGFLDRAGDEVRSWFGDDDAERRRQMDAQNARDRDYHTWRSGQIDALDRDYDEYRRENQQKFSNEFGTWRTERQGQRTSLSRVNEHMDVVGSDGEHIGTVDKVRGDRIILTKSDADAGGRHHSIPSRWIQSVDDKVTVRKTADEAKAHWRDEERGAFFGDDDRNRDEDSQGRILNRSFSGTY</sequence>
<feature type="compositionally biased region" description="Polar residues" evidence="1">
    <location>
        <begin position="62"/>
        <end position="74"/>
    </location>
</feature>
<dbReference type="Proteomes" id="UP000315673">
    <property type="component" value="Chromosome"/>
</dbReference>
<proteinExistence type="predicted"/>
<keyword evidence="3" id="KW-1185">Reference proteome</keyword>
<dbReference type="RefSeq" id="WP_146570098.1">
    <property type="nucleotide sequence ID" value="NZ_CP042306.1"/>
</dbReference>
<protein>
    <submittedName>
        <fullName evidence="2">DUF2171 domain-containing protein</fullName>
    </submittedName>
</protein>
<reference evidence="2 3" key="1">
    <citation type="submission" date="2019-07" db="EMBL/GenBank/DDBJ databases">
        <title>Full genome sequence of Sphingomonas sp. 4R-6-7(HKS19).</title>
        <authorList>
            <person name="Im W.-T."/>
        </authorList>
    </citation>
    <scope>NUCLEOTIDE SEQUENCE [LARGE SCALE GENOMIC DNA]</scope>
    <source>
        <strain evidence="2 3">HKS19</strain>
    </source>
</reference>
<dbReference type="InterPro" id="IPR047800">
    <property type="entry name" value="SWFGD_dom"/>
</dbReference>
<name>A0A5B8LHB1_9SPHN</name>
<dbReference type="OrthoDB" id="9803697at2"/>
<dbReference type="AlphaFoldDB" id="A0A5B8LHB1"/>
<dbReference type="NCBIfam" id="NF033157">
    <property type="entry name" value="SWFGD_domain"/>
    <property type="match status" value="1"/>
</dbReference>
<feature type="region of interest" description="Disordered" evidence="1">
    <location>
        <begin position="95"/>
        <end position="116"/>
    </location>
</feature>
<accession>A0A5B8LHB1</accession>
<organism evidence="2 3">
    <name type="scientific">Sphingomonas panacisoli</name>
    <dbReference type="NCBI Taxonomy" id="1813879"/>
    <lineage>
        <taxon>Bacteria</taxon>
        <taxon>Pseudomonadati</taxon>
        <taxon>Pseudomonadota</taxon>
        <taxon>Alphaproteobacteria</taxon>
        <taxon>Sphingomonadales</taxon>
        <taxon>Sphingomonadaceae</taxon>
        <taxon>Sphingomonas</taxon>
    </lineage>
</organism>
<feature type="compositionally biased region" description="Basic and acidic residues" evidence="1">
    <location>
        <begin position="279"/>
        <end position="302"/>
    </location>
</feature>
<feature type="compositionally biased region" description="Gly residues" evidence="1">
    <location>
        <begin position="104"/>
        <end position="116"/>
    </location>
</feature>
<evidence type="ECO:0000256" key="1">
    <source>
        <dbReference type="SAM" id="MobiDB-lite"/>
    </source>
</evidence>